<keyword evidence="1" id="KW-0560">Oxidoreductase</keyword>
<evidence type="ECO:0000259" key="3">
    <source>
        <dbReference type="Pfam" id="PF01243"/>
    </source>
</evidence>
<dbReference type="GO" id="GO:0070967">
    <property type="term" value="F:coenzyme F420 binding"/>
    <property type="evidence" value="ECO:0007669"/>
    <property type="project" value="TreeGrafter"/>
</dbReference>
<dbReference type="Proteomes" id="UP000256379">
    <property type="component" value="Unassembled WGS sequence"/>
</dbReference>
<dbReference type="PANTHER" id="PTHR35176">
    <property type="entry name" value="HEME OXYGENASE HI_0854-RELATED"/>
    <property type="match status" value="1"/>
</dbReference>
<dbReference type="GO" id="GO:0005829">
    <property type="term" value="C:cytosol"/>
    <property type="evidence" value="ECO:0007669"/>
    <property type="project" value="TreeGrafter"/>
</dbReference>
<dbReference type="InterPro" id="IPR012349">
    <property type="entry name" value="Split_barrel_FMN-bd"/>
</dbReference>
<dbReference type="InterPro" id="IPR052019">
    <property type="entry name" value="F420H2_bilvrd_red/Heme_oxyg"/>
</dbReference>
<dbReference type="EMBL" id="NXLQ01000015">
    <property type="protein sequence ID" value="RDU65001.1"/>
    <property type="molecule type" value="Genomic_DNA"/>
</dbReference>
<dbReference type="PANTHER" id="PTHR35176:SF6">
    <property type="entry name" value="HEME OXYGENASE HI_0854-RELATED"/>
    <property type="match status" value="1"/>
</dbReference>
<evidence type="ECO:0000313" key="5">
    <source>
        <dbReference type="EMBL" id="RDU65001.1"/>
    </source>
</evidence>
<proteinExistence type="predicted"/>
<accession>A0A3D8IKA9</accession>
<dbReference type="InterPro" id="IPR019595">
    <property type="entry name" value="DUF2470"/>
</dbReference>
<evidence type="ECO:0000259" key="4">
    <source>
        <dbReference type="Pfam" id="PF10615"/>
    </source>
</evidence>
<comment type="caution">
    <text evidence="5">The sequence shown here is derived from an EMBL/GenBank/DDBJ whole genome shotgun (WGS) entry which is preliminary data.</text>
</comment>
<protein>
    <submittedName>
        <fullName evidence="5">HugZ family heme oxygenase</fullName>
    </submittedName>
</protein>
<organism evidence="5 6">
    <name type="scientific">Helicobacter didelphidarum</name>
    <dbReference type="NCBI Taxonomy" id="2040648"/>
    <lineage>
        <taxon>Bacteria</taxon>
        <taxon>Pseudomonadati</taxon>
        <taxon>Campylobacterota</taxon>
        <taxon>Epsilonproteobacteria</taxon>
        <taxon>Campylobacterales</taxon>
        <taxon>Helicobacteraceae</taxon>
        <taxon>Helicobacter</taxon>
    </lineage>
</organism>
<dbReference type="AlphaFoldDB" id="A0A3D8IKA9"/>
<dbReference type="OrthoDB" id="92793at2"/>
<evidence type="ECO:0000313" key="6">
    <source>
        <dbReference type="Proteomes" id="UP000256379"/>
    </source>
</evidence>
<dbReference type="InterPro" id="IPR037119">
    <property type="entry name" value="Haem_oxidase_HugZ-like_sf"/>
</dbReference>
<keyword evidence="6" id="KW-1185">Reference proteome</keyword>
<dbReference type="InterPro" id="IPR011576">
    <property type="entry name" value="Pyridox_Oxase_N"/>
</dbReference>
<dbReference type="Pfam" id="PF10615">
    <property type="entry name" value="DUF2470"/>
    <property type="match status" value="1"/>
</dbReference>
<dbReference type="Gene3D" id="3.20.180.10">
    <property type="entry name" value="PNP-oxidase-like"/>
    <property type="match status" value="1"/>
</dbReference>
<feature type="domain" description="Pyridoxamine 5'-phosphate oxidase N-terminal" evidence="3">
    <location>
        <begin position="89"/>
        <end position="225"/>
    </location>
</feature>
<gene>
    <name evidence="5" type="primary">hugZ</name>
    <name evidence="5" type="ORF">CQA53_07105</name>
</gene>
<feature type="domain" description="DUF2470" evidence="4">
    <location>
        <begin position="6"/>
        <end position="71"/>
    </location>
</feature>
<dbReference type="GO" id="GO:0016627">
    <property type="term" value="F:oxidoreductase activity, acting on the CH-CH group of donors"/>
    <property type="evidence" value="ECO:0007669"/>
    <property type="project" value="TreeGrafter"/>
</dbReference>
<dbReference type="RefSeq" id="WP_115543323.1">
    <property type="nucleotide sequence ID" value="NZ_NXLQ01000015.1"/>
</dbReference>
<dbReference type="Gene3D" id="2.30.110.10">
    <property type="entry name" value="Electron Transport, Fmn-binding Protein, Chain A"/>
    <property type="match status" value="1"/>
</dbReference>
<dbReference type="NCBIfam" id="TIGR04109">
    <property type="entry name" value="heme_ox_HugZ"/>
    <property type="match status" value="1"/>
</dbReference>
<name>A0A3D8IKA9_9HELI</name>
<sequence length="262" mass="30088">MSLETIKTHMNEHHANNLKDLVLKYAKFEPKEVMLENVTKDGLFIKADGKEVFAPFPQVTEEKDYKNAIIALCQSATQHNDDKKNEKIVEEIEMFKNEFESVLLASLSRDNKPHISYSPLLRYADRYFLYISEVAQHCGNLKANPDKVQIIFIEDESKTKTIIARKRLTYDAHVKFLPRDDFFDKVYDNFEKRVENINKSGGVSTIRGMTDFHLVEIDFQEGRFVKGFGSAYQIDKHGKVSHIGGGKGGMPHTMPHGHTKKH</sequence>
<evidence type="ECO:0000256" key="1">
    <source>
        <dbReference type="ARBA" id="ARBA00023002"/>
    </source>
</evidence>
<dbReference type="SUPFAM" id="SSF50475">
    <property type="entry name" value="FMN-binding split barrel"/>
    <property type="match status" value="1"/>
</dbReference>
<dbReference type="InterPro" id="IPR026324">
    <property type="entry name" value="Haem_oxygenase_HugZ"/>
</dbReference>
<reference evidence="5 6" key="1">
    <citation type="submission" date="2018-04" db="EMBL/GenBank/DDBJ databases">
        <title>Novel Campyloabacter and Helicobacter Species and Strains.</title>
        <authorList>
            <person name="Mannion A.J."/>
            <person name="Shen Z."/>
            <person name="Fox J.G."/>
        </authorList>
    </citation>
    <scope>NUCLEOTIDE SEQUENCE [LARGE SCALE GENOMIC DNA]</scope>
    <source>
        <strain evidence="5 6">MIT 17-337</strain>
    </source>
</reference>
<dbReference type="Pfam" id="PF01243">
    <property type="entry name" value="PNPOx_N"/>
    <property type="match status" value="1"/>
</dbReference>
<evidence type="ECO:0000256" key="2">
    <source>
        <dbReference type="SAM" id="MobiDB-lite"/>
    </source>
</evidence>
<feature type="region of interest" description="Disordered" evidence="2">
    <location>
        <begin position="243"/>
        <end position="262"/>
    </location>
</feature>